<evidence type="ECO:0000313" key="3">
    <source>
        <dbReference type="Proteomes" id="UP000011523"/>
    </source>
</evidence>
<dbReference type="SUPFAM" id="SSF50249">
    <property type="entry name" value="Nucleic acid-binding proteins"/>
    <property type="match status" value="1"/>
</dbReference>
<feature type="compositionally biased region" description="Basic and acidic residues" evidence="1">
    <location>
        <begin position="106"/>
        <end position="123"/>
    </location>
</feature>
<protein>
    <recommendedName>
        <fullName evidence="4">DUF35 domain-containing protein</fullName>
    </recommendedName>
</protein>
<sequence length="131" mass="14418">MTDSNIDPSAAPTRPRERDLPADRAFVCDDCGARWYYDRRRCPDCGRSSTDAATVRLETGTVVATTTVETTPPDVRAPNHLALVRFDGVQVTAQAADGDLSPGDTVRFDGSHRLRESRERTDPRLLAVDDD</sequence>
<proteinExistence type="predicted"/>
<dbReference type="PATRIC" id="fig|1227485.3.peg.1437"/>
<accession>M0DTK0</accession>
<comment type="caution">
    <text evidence="2">The sequence shown here is derived from an EMBL/GenBank/DDBJ whole genome shotgun (WGS) entry which is preliminary data.</text>
</comment>
<keyword evidence="3" id="KW-1185">Reference proteome</keyword>
<dbReference type="Proteomes" id="UP000011523">
    <property type="component" value="Unassembled WGS sequence"/>
</dbReference>
<dbReference type="RefSeq" id="WP_006629175.1">
    <property type="nucleotide sequence ID" value="NZ_AOJD01000040.1"/>
</dbReference>
<dbReference type="PANTHER" id="PTHR34075:SF5">
    <property type="entry name" value="BLR3430 PROTEIN"/>
    <property type="match status" value="1"/>
</dbReference>
<dbReference type="AlphaFoldDB" id="M0DTK0"/>
<gene>
    <name evidence="2" type="ORF">C472_07460</name>
</gene>
<dbReference type="EMBL" id="AOJD01000040">
    <property type="protein sequence ID" value="ELZ38173.1"/>
    <property type="molecule type" value="Genomic_DNA"/>
</dbReference>
<dbReference type="PANTHER" id="PTHR34075">
    <property type="entry name" value="BLR3430 PROTEIN"/>
    <property type="match status" value="1"/>
</dbReference>
<evidence type="ECO:0008006" key="4">
    <source>
        <dbReference type="Google" id="ProtNLM"/>
    </source>
</evidence>
<dbReference type="OrthoDB" id="9573at2157"/>
<organism evidence="2 3">
    <name type="scientific">Halorubrum tebenquichense DSM 14210</name>
    <dbReference type="NCBI Taxonomy" id="1227485"/>
    <lineage>
        <taxon>Archaea</taxon>
        <taxon>Methanobacteriati</taxon>
        <taxon>Methanobacteriota</taxon>
        <taxon>Stenosarchaea group</taxon>
        <taxon>Halobacteria</taxon>
        <taxon>Halobacteriales</taxon>
        <taxon>Haloferacaceae</taxon>
        <taxon>Halorubrum</taxon>
    </lineage>
</organism>
<evidence type="ECO:0000313" key="2">
    <source>
        <dbReference type="EMBL" id="ELZ38173.1"/>
    </source>
</evidence>
<dbReference type="InterPro" id="IPR052513">
    <property type="entry name" value="Thioester_dehydratase-like"/>
</dbReference>
<reference evidence="2 3" key="1">
    <citation type="journal article" date="2014" name="PLoS Genet.">
        <title>Phylogenetically driven sequencing of extremely halophilic archaea reveals strategies for static and dynamic osmo-response.</title>
        <authorList>
            <person name="Becker E.A."/>
            <person name="Seitzer P.M."/>
            <person name="Tritt A."/>
            <person name="Larsen D."/>
            <person name="Krusor M."/>
            <person name="Yao A.I."/>
            <person name="Wu D."/>
            <person name="Madern D."/>
            <person name="Eisen J.A."/>
            <person name="Darling A.E."/>
            <person name="Facciotti M.T."/>
        </authorList>
    </citation>
    <scope>NUCLEOTIDE SEQUENCE [LARGE SCALE GENOMIC DNA]</scope>
    <source>
        <strain evidence="2 3">DSM 14210</strain>
    </source>
</reference>
<dbReference type="InterPro" id="IPR012340">
    <property type="entry name" value="NA-bd_OB-fold"/>
</dbReference>
<feature type="region of interest" description="Disordered" evidence="1">
    <location>
        <begin position="1"/>
        <end position="21"/>
    </location>
</feature>
<name>M0DTK0_9EURY</name>
<evidence type="ECO:0000256" key="1">
    <source>
        <dbReference type="SAM" id="MobiDB-lite"/>
    </source>
</evidence>
<feature type="region of interest" description="Disordered" evidence="1">
    <location>
        <begin position="95"/>
        <end position="131"/>
    </location>
</feature>